<feature type="domain" description="COMM" evidence="3">
    <location>
        <begin position="632"/>
        <end position="688"/>
    </location>
</feature>
<proteinExistence type="predicted"/>
<dbReference type="GO" id="GO:0005634">
    <property type="term" value="C:nucleus"/>
    <property type="evidence" value="ECO:0007669"/>
    <property type="project" value="TreeGrafter"/>
</dbReference>
<dbReference type="PANTHER" id="PTHR31285">
    <property type="entry name" value="NICOTINAMIDE MONONUCLEOTIDE ADENYLYLTRANSFERASE"/>
    <property type="match status" value="1"/>
</dbReference>
<dbReference type="GO" id="GO:0005737">
    <property type="term" value="C:cytoplasm"/>
    <property type="evidence" value="ECO:0007669"/>
    <property type="project" value="TreeGrafter"/>
</dbReference>
<dbReference type="InterPro" id="IPR017920">
    <property type="entry name" value="COMM"/>
</dbReference>
<keyword evidence="1" id="KW-1133">Transmembrane helix</keyword>
<evidence type="ECO:0000313" key="5">
    <source>
        <dbReference type="Proteomes" id="UP000054408"/>
    </source>
</evidence>
<gene>
    <name evidence="4" type="ORF">AMSG_12166</name>
</gene>
<feature type="signal peptide" evidence="2">
    <location>
        <begin position="1"/>
        <end position="22"/>
    </location>
</feature>
<name>A0A0L0DK66_THETB</name>
<evidence type="ECO:0000256" key="1">
    <source>
        <dbReference type="SAM" id="Phobius"/>
    </source>
</evidence>
<dbReference type="Proteomes" id="UP000054408">
    <property type="component" value="Unassembled WGS sequence"/>
</dbReference>
<keyword evidence="1" id="KW-0812">Transmembrane</keyword>
<dbReference type="EMBL" id="GL349474">
    <property type="protein sequence ID" value="KNC52585.1"/>
    <property type="molecule type" value="Genomic_DNA"/>
</dbReference>
<evidence type="ECO:0000256" key="2">
    <source>
        <dbReference type="SAM" id="SignalP"/>
    </source>
</evidence>
<dbReference type="eggNOG" id="ENOG502QTA1">
    <property type="taxonomic scope" value="Eukaryota"/>
</dbReference>
<protein>
    <recommendedName>
        <fullName evidence="3">COMM domain-containing protein</fullName>
    </recommendedName>
</protein>
<dbReference type="RefSeq" id="XP_013755242.1">
    <property type="nucleotide sequence ID" value="XM_013899788.1"/>
</dbReference>
<keyword evidence="1" id="KW-0472">Membrane</keyword>
<dbReference type="PANTHER" id="PTHR31285:SF0">
    <property type="entry name" value="NICOTINAMIDE MONONUCLEOTIDE ADENYLYLTRANSFERASE"/>
    <property type="match status" value="1"/>
</dbReference>
<feature type="chain" id="PRO_5005537590" description="COMM domain-containing protein" evidence="2">
    <location>
        <begin position="23"/>
        <end position="700"/>
    </location>
</feature>
<dbReference type="Pfam" id="PF07258">
    <property type="entry name" value="COMM_domain"/>
    <property type="match status" value="1"/>
</dbReference>
<reference evidence="4 5" key="1">
    <citation type="submission" date="2010-05" db="EMBL/GenBank/DDBJ databases">
        <title>The Genome Sequence of Thecamonas trahens ATCC 50062.</title>
        <authorList>
            <consortium name="The Broad Institute Genome Sequencing Platform"/>
            <person name="Russ C."/>
            <person name="Cuomo C."/>
            <person name="Shea T."/>
            <person name="Young S.K."/>
            <person name="Zeng Q."/>
            <person name="Koehrsen M."/>
            <person name="Haas B."/>
            <person name="Borodovsky M."/>
            <person name="Guigo R."/>
            <person name="Alvarado L."/>
            <person name="Berlin A."/>
            <person name="Bochicchio J."/>
            <person name="Borenstein D."/>
            <person name="Chapman S."/>
            <person name="Chen Z."/>
            <person name="Freedman E."/>
            <person name="Gellesch M."/>
            <person name="Goldberg J."/>
            <person name="Griggs A."/>
            <person name="Gujja S."/>
            <person name="Heilman E."/>
            <person name="Heiman D."/>
            <person name="Hepburn T."/>
            <person name="Howarth C."/>
            <person name="Jen D."/>
            <person name="Larson L."/>
            <person name="Mehta T."/>
            <person name="Park D."/>
            <person name="Pearson M."/>
            <person name="Roberts A."/>
            <person name="Saif S."/>
            <person name="Shenoy N."/>
            <person name="Sisk P."/>
            <person name="Stolte C."/>
            <person name="Sykes S."/>
            <person name="Thomson T."/>
            <person name="Walk T."/>
            <person name="White J."/>
            <person name="Yandava C."/>
            <person name="Burger G."/>
            <person name="Gray M.W."/>
            <person name="Holland P.W.H."/>
            <person name="King N."/>
            <person name="Lang F.B.F."/>
            <person name="Roger A.J."/>
            <person name="Ruiz-Trillo I."/>
            <person name="Lander E."/>
            <person name="Nusbaum C."/>
        </authorList>
    </citation>
    <scope>NUCLEOTIDE SEQUENCE [LARGE SCALE GENOMIC DNA]</scope>
    <source>
        <strain evidence="4 5">ATCC 50062</strain>
    </source>
</reference>
<dbReference type="GeneID" id="25570081"/>
<dbReference type="GO" id="GO:0016887">
    <property type="term" value="F:ATP hydrolysis activity"/>
    <property type="evidence" value="ECO:0007669"/>
    <property type="project" value="TreeGrafter"/>
</dbReference>
<dbReference type="AlphaFoldDB" id="A0A0L0DK66"/>
<evidence type="ECO:0000313" key="4">
    <source>
        <dbReference type="EMBL" id="KNC52585.1"/>
    </source>
</evidence>
<dbReference type="Gene3D" id="3.40.50.620">
    <property type="entry name" value="HUPs"/>
    <property type="match status" value="1"/>
</dbReference>
<evidence type="ECO:0000259" key="3">
    <source>
        <dbReference type="Pfam" id="PF07258"/>
    </source>
</evidence>
<dbReference type="SUPFAM" id="SSF52374">
    <property type="entry name" value="Nucleotidylyl transferase"/>
    <property type="match status" value="1"/>
</dbReference>
<accession>A0A0L0DK66</accession>
<dbReference type="InterPro" id="IPR014729">
    <property type="entry name" value="Rossmann-like_a/b/a_fold"/>
</dbReference>
<keyword evidence="2" id="KW-0732">Signal</keyword>
<dbReference type="GO" id="GO:0000309">
    <property type="term" value="F:nicotinamide-nucleotide adenylyltransferase activity"/>
    <property type="evidence" value="ECO:0007669"/>
    <property type="project" value="TreeGrafter"/>
</dbReference>
<feature type="transmembrane region" description="Helical" evidence="1">
    <location>
        <begin position="414"/>
        <end position="435"/>
    </location>
</feature>
<keyword evidence="5" id="KW-1185">Reference proteome</keyword>
<organism evidence="4 5">
    <name type="scientific">Thecamonas trahens ATCC 50062</name>
    <dbReference type="NCBI Taxonomy" id="461836"/>
    <lineage>
        <taxon>Eukaryota</taxon>
        <taxon>Apusozoa</taxon>
        <taxon>Apusomonadida</taxon>
        <taxon>Apusomonadidae</taxon>
        <taxon>Thecamonas</taxon>
    </lineage>
</organism>
<sequence length="700" mass="74270">MTTSITCLHLTLIRRMLRSVTGTLMARVGGMQLVATTGASSQVLALELAHADDVSGSSGEPLTGAMSATSSEWPEWEVSEDVLSEIGAMWVNALDRGPDPVGLGREHCQVCTLLPPDVVLDLSVPRVTDAIESFMAAHEGVLHMTPDLDAVDAAAVPLPDEVLVLSGSFNPLHTGHRALLNAAREVYLARDGAPTQVWAGYELALVNADKAPISSRAVLERLTRFAGRTSVLLTTAPRFDQKAALLAPSRVTFVVGVDTAVRILNPKYYGGSQAGLLDAMLSLASSGVSFIVAGRVDDDSGEFISAATITDPVSHPVVADLEAAGHPELFLPIPDDVFRVDLSTTRLLHETEGGSSESYVYYLRVTASTGCVVALGSLAGGIPKAALPALVVFGFGAAGGWSNEPSTRYNTTRAFAVMAPLLMVFLAIATVVGIADFSDCPLCLVLLLMVDALLVGAWVFAWKVAHHAAVQIDAARTAGLWDSDEFALDADDDLEAGGWTADLPSSSSTTLDNGLGSHAARTPPVVSTLGSANANVVDELFTQAYRYRQDGMPRTLKEKIAGALSTSLAHVDLLHKAIVALIVESVYEERAAQDVLPVLPQDMEKDLARLIAAIVGSHVAKWTELAKEATISLPKLVDVDWRVDPTVIVEMTVQEEAKRAGAMLGVHRVNFEMSRETVATMLDGLGKIRDQLASIKSMTD</sequence>
<feature type="transmembrane region" description="Helical" evidence="1">
    <location>
        <begin position="442"/>
        <end position="462"/>
    </location>
</feature>
<dbReference type="OrthoDB" id="64318at2759"/>